<evidence type="ECO:0000256" key="3">
    <source>
        <dbReference type="ARBA" id="ARBA00006462"/>
    </source>
</evidence>
<reference evidence="14" key="1">
    <citation type="submission" date="2021-05" db="EMBL/GenBank/DDBJ databases">
        <authorList>
            <person name="Stam R."/>
        </authorList>
    </citation>
    <scope>NUCLEOTIDE SEQUENCE</scope>
    <source>
        <strain evidence="14">CS162</strain>
    </source>
</reference>
<comment type="subcellular location">
    <subcellularLocation>
        <location evidence="1">Membrane</location>
        <topology evidence="1">Single-pass type II membrane protein</topology>
    </subcellularLocation>
</comment>
<protein>
    <recommendedName>
        <fullName evidence="4">N-acetylgalactosaminide beta-1,3-galactosyltransferase</fullName>
        <ecNumber evidence="4">2.4.1.122</ecNumber>
    </recommendedName>
</protein>
<keyword evidence="6" id="KW-0808">Transferase</keyword>
<dbReference type="RefSeq" id="XP_043169904.1">
    <property type="nucleotide sequence ID" value="XM_043313969.1"/>
</dbReference>
<evidence type="ECO:0000256" key="9">
    <source>
        <dbReference type="ARBA" id="ARBA00022968"/>
    </source>
</evidence>
<keyword evidence="15" id="KW-1185">Reference proteome</keyword>
<evidence type="ECO:0000259" key="13">
    <source>
        <dbReference type="Pfam" id="PF02434"/>
    </source>
</evidence>
<sequence length="493" mass="56175">MRRDFRDDKAQYYVPRRQSSPVGLRRRSRRTVLLGVAVCFLVLYKFLLPRRDGIDVHSQGTNDTSISGIPSAQQISQGAETPICRESPIANDVLVVLRTGATEALEKLPVHFETTLRCVPDYIVYSDMEEEIQGHQVYDVFEGISDELKASAPEFKLNDHLRTHGREGLKNTTHLGSGPGGALDNPSWKLDRFKFLPMVDKALKYRPNAKWFVFIEADTYMVWQNLLEYLSQFDHDQPLYIGKHMYVGQTVFAHGGSGFVLSSAAIRKVTERRNANLAEYDEFTTKSWAGDMVLAQALKEVNIDLFWAFPHFQGDPVSSLDHNVSKLDKTPWCYAPITYHHMRPTNIQDLWNFEQTRQQIGRTRLLHRDVFKEYILPELYAEVNDWDNLSMDVESDDTGPFEACKLLCESKPTCLQFSYAAGKCSTSTKVVLGESAKTRCIEYSIAASKCIRWQEGTQFAGSIQSGWIMDRLEQYVADMDSTCGGDEEVRWVV</sequence>
<evidence type="ECO:0000256" key="5">
    <source>
        <dbReference type="ARBA" id="ARBA00022676"/>
    </source>
</evidence>
<keyword evidence="7 12" id="KW-0812">Transmembrane</keyword>
<name>A0A8J2I1P0_9PLEO</name>
<proteinExistence type="inferred from homology"/>
<evidence type="ECO:0000313" key="15">
    <source>
        <dbReference type="Proteomes" id="UP000676310"/>
    </source>
</evidence>
<evidence type="ECO:0000313" key="14">
    <source>
        <dbReference type="EMBL" id="CAG5163041.1"/>
    </source>
</evidence>
<dbReference type="InterPro" id="IPR003378">
    <property type="entry name" value="Fringe-like_glycosylTrfase"/>
</dbReference>
<dbReference type="EMBL" id="CAJRGZ010000019">
    <property type="protein sequence ID" value="CAG5163041.1"/>
    <property type="molecule type" value="Genomic_DNA"/>
</dbReference>
<evidence type="ECO:0000256" key="4">
    <source>
        <dbReference type="ARBA" id="ARBA00012557"/>
    </source>
</evidence>
<evidence type="ECO:0000256" key="8">
    <source>
        <dbReference type="ARBA" id="ARBA00022741"/>
    </source>
</evidence>
<dbReference type="PANTHER" id="PTHR23033">
    <property type="entry name" value="BETA1,3-GALACTOSYLTRANSFERASE"/>
    <property type="match status" value="1"/>
</dbReference>
<dbReference type="GO" id="GO:0016020">
    <property type="term" value="C:membrane"/>
    <property type="evidence" value="ECO:0007669"/>
    <property type="project" value="UniProtKB-SubCell"/>
</dbReference>
<evidence type="ECO:0000256" key="7">
    <source>
        <dbReference type="ARBA" id="ARBA00022692"/>
    </source>
</evidence>
<keyword evidence="9" id="KW-0735">Signal-anchor</keyword>
<gene>
    <name evidence="14" type="ORF">ALTATR162_LOCUS6348</name>
</gene>
<accession>A0A8J2I1P0</accession>
<dbReference type="PANTHER" id="PTHR23033:SF47">
    <property type="entry name" value="APPLE DOMAIN-CONTAINING PROTEIN-RELATED"/>
    <property type="match status" value="1"/>
</dbReference>
<dbReference type="EC" id="2.4.1.122" evidence="4"/>
<keyword evidence="5" id="KW-0328">Glycosyltransferase</keyword>
<comment type="caution">
    <text evidence="14">The sequence shown here is derived from an EMBL/GenBank/DDBJ whole genome shotgun (WGS) entry which is preliminary data.</text>
</comment>
<comment type="similarity">
    <text evidence="3">Belongs to the glycosyltransferase 31 family. Beta3-Gal-T subfamily.</text>
</comment>
<evidence type="ECO:0000256" key="11">
    <source>
        <dbReference type="ARBA" id="ARBA00023136"/>
    </source>
</evidence>
<keyword evidence="8" id="KW-0547">Nucleotide-binding</keyword>
<feature type="transmembrane region" description="Helical" evidence="12">
    <location>
        <begin position="31"/>
        <end position="48"/>
    </location>
</feature>
<organism evidence="14 15">
    <name type="scientific">Alternaria atra</name>
    <dbReference type="NCBI Taxonomy" id="119953"/>
    <lineage>
        <taxon>Eukaryota</taxon>
        <taxon>Fungi</taxon>
        <taxon>Dikarya</taxon>
        <taxon>Ascomycota</taxon>
        <taxon>Pezizomycotina</taxon>
        <taxon>Dothideomycetes</taxon>
        <taxon>Pleosporomycetidae</taxon>
        <taxon>Pleosporales</taxon>
        <taxon>Pleosporineae</taxon>
        <taxon>Pleosporaceae</taxon>
        <taxon>Alternaria</taxon>
        <taxon>Alternaria sect. Ulocladioides</taxon>
    </lineage>
</organism>
<dbReference type="Proteomes" id="UP000676310">
    <property type="component" value="Unassembled WGS sequence"/>
</dbReference>
<dbReference type="GO" id="GO:0016263">
    <property type="term" value="F:glycoprotein-N-acetylgalactosamine 3-beta-galactosyltransferase activity"/>
    <property type="evidence" value="ECO:0007669"/>
    <property type="project" value="UniProtKB-EC"/>
</dbReference>
<evidence type="ECO:0000256" key="1">
    <source>
        <dbReference type="ARBA" id="ARBA00004606"/>
    </source>
</evidence>
<evidence type="ECO:0000256" key="2">
    <source>
        <dbReference type="ARBA" id="ARBA00004922"/>
    </source>
</evidence>
<evidence type="ECO:0000256" key="6">
    <source>
        <dbReference type="ARBA" id="ARBA00022679"/>
    </source>
</evidence>
<evidence type="ECO:0000256" key="12">
    <source>
        <dbReference type="SAM" id="Phobius"/>
    </source>
</evidence>
<evidence type="ECO:0000256" key="10">
    <source>
        <dbReference type="ARBA" id="ARBA00022989"/>
    </source>
</evidence>
<feature type="domain" description="Fringe-like glycosyltransferase" evidence="13">
    <location>
        <begin position="205"/>
        <end position="303"/>
    </location>
</feature>
<keyword evidence="10 12" id="KW-1133">Transmembrane helix</keyword>
<dbReference type="Gene3D" id="3.90.550.50">
    <property type="match status" value="1"/>
</dbReference>
<dbReference type="OrthoDB" id="414175at2759"/>
<dbReference type="GO" id="GO:0000166">
    <property type="term" value="F:nucleotide binding"/>
    <property type="evidence" value="ECO:0007669"/>
    <property type="project" value="UniProtKB-KW"/>
</dbReference>
<keyword evidence="11 12" id="KW-0472">Membrane</keyword>
<comment type="pathway">
    <text evidence="2">Protein modification; protein glycosylation.</text>
</comment>
<dbReference type="AlphaFoldDB" id="A0A8J2I1P0"/>
<dbReference type="GeneID" id="67018227"/>
<dbReference type="Pfam" id="PF02434">
    <property type="entry name" value="Fringe"/>
    <property type="match status" value="1"/>
</dbReference>
<dbReference type="InterPro" id="IPR026050">
    <property type="entry name" value="C1GALT1/C1GALT1_chp1"/>
</dbReference>